<accession>A0A0L8GR66</accession>
<keyword evidence="1" id="KW-1133">Transmembrane helix</keyword>
<organism evidence="2">
    <name type="scientific">Octopus bimaculoides</name>
    <name type="common">California two-spotted octopus</name>
    <dbReference type="NCBI Taxonomy" id="37653"/>
    <lineage>
        <taxon>Eukaryota</taxon>
        <taxon>Metazoa</taxon>
        <taxon>Spiralia</taxon>
        <taxon>Lophotrochozoa</taxon>
        <taxon>Mollusca</taxon>
        <taxon>Cephalopoda</taxon>
        <taxon>Coleoidea</taxon>
        <taxon>Octopodiformes</taxon>
        <taxon>Octopoda</taxon>
        <taxon>Incirrata</taxon>
        <taxon>Octopodidae</taxon>
        <taxon>Octopus</taxon>
    </lineage>
</organism>
<dbReference type="EMBL" id="KQ420777">
    <property type="protein sequence ID" value="KOF79382.1"/>
    <property type="molecule type" value="Genomic_DNA"/>
</dbReference>
<reference evidence="2" key="1">
    <citation type="submission" date="2015-07" db="EMBL/GenBank/DDBJ databases">
        <title>MeaNS - Measles Nucleotide Surveillance Program.</title>
        <authorList>
            <person name="Tran T."/>
            <person name="Druce J."/>
        </authorList>
    </citation>
    <scope>NUCLEOTIDE SEQUENCE</scope>
    <source>
        <strain evidence="2">UCB-OBI-ISO-001</strain>
        <tissue evidence="2">Gonad</tissue>
    </source>
</reference>
<feature type="transmembrane region" description="Helical" evidence="1">
    <location>
        <begin position="15"/>
        <end position="32"/>
    </location>
</feature>
<protein>
    <submittedName>
        <fullName evidence="2">Uncharacterized protein</fullName>
    </submittedName>
</protein>
<evidence type="ECO:0000256" key="1">
    <source>
        <dbReference type="SAM" id="Phobius"/>
    </source>
</evidence>
<proteinExistence type="predicted"/>
<dbReference type="AlphaFoldDB" id="A0A0L8GR66"/>
<sequence length="60" mass="6974">MYCINASALCIDSNLFLISVACLSLRIGRIWWRKKLTVMKKKLTVMKKKSTVMKKKLRSP</sequence>
<gene>
    <name evidence="2" type="ORF">OCBIM_22029572mg</name>
</gene>
<evidence type="ECO:0000313" key="2">
    <source>
        <dbReference type="EMBL" id="KOF79382.1"/>
    </source>
</evidence>
<keyword evidence="1" id="KW-0812">Transmembrane</keyword>
<name>A0A0L8GR66_OCTBM</name>
<keyword evidence="1" id="KW-0472">Membrane</keyword>